<keyword evidence="3 5" id="KW-1133">Transmembrane helix</keyword>
<dbReference type="Pfam" id="PF00664">
    <property type="entry name" value="ABC_membrane"/>
    <property type="match status" value="1"/>
</dbReference>
<evidence type="ECO:0000256" key="5">
    <source>
        <dbReference type="SAM" id="Phobius"/>
    </source>
</evidence>
<evidence type="ECO:0000256" key="4">
    <source>
        <dbReference type="ARBA" id="ARBA00023136"/>
    </source>
</evidence>
<dbReference type="AlphaFoldDB" id="A0A814NNA4"/>
<dbReference type="Gene3D" id="3.40.50.300">
    <property type="entry name" value="P-loop containing nucleotide triphosphate hydrolases"/>
    <property type="match status" value="1"/>
</dbReference>
<comment type="subcellular location">
    <subcellularLocation>
        <location evidence="1">Membrane</location>
        <topology evidence="1">Multi-pass membrane protein</topology>
    </subcellularLocation>
</comment>
<dbReference type="GO" id="GO:0090374">
    <property type="term" value="P:oligopeptide export from mitochondrion"/>
    <property type="evidence" value="ECO:0007669"/>
    <property type="project" value="TreeGrafter"/>
</dbReference>
<dbReference type="InterPro" id="IPR036640">
    <property type="entry name" value="ABC1_TM_sf"/>
</dbReference>
<evidence type="ECO:0000313" key="8">
    <source>
        <dbReference type="Proteomes" id="UP000663891"/>
    </source>
</evidence>
<name>A0A814NNA4_9BILA</name>
<feature type="domain" description="ABC transmembrane type-1" evidence="6">
    <location>
        <begin position="33"/>
        <end position="92"/>
    </location>
</feature>
<dbReference type="PROSITE" id="PS50929">
    <property type="entry name" value="ABC_TM1F"/>
    <property type="match status" value="1"/>
</dbReference>
<dbReference type="Gene3D" id="1.20.1560.10">
    <property type="entry name" value="ABC transporter type 1, transmembrane domain"/>
    <property type="match status" value="1"/>
</dbReference>
<dbReference type="SUPFAM" id="SSF52540">
    <property type="entry name" value="P-loop containing nucleoside triphosphate hydrolases"/>
    <property type="match status" value="1"/>
</dbReference>
<proteinExistence type="predicted"/>
<dbReference type="GO" id="GO:0005743">
    <property type="term" value="C:mitochondrial inner membrane"/>
    <property type="evidence" value="ECO:0007669"/>
    <property type="project" value="TreeGrafter"/>
</dbReference>
<dbReference type="OrthoDB" id="6500128at2759"/>
<dbReference type="InterPro" id="IPR011527">
    <property type="entry name" value="ABC1_TM_dom"/>
</dbReference>
<keyword evidence="2 5" id="KW-0812">Transmembrane</keyword>
<reference evidence="7" key="1">
    <citation type="submission" date="2021-02" db="EMBL/GenBank/DDBJ databases">
        <authorList>
            <person name="Nowell W R."/>
        </authorList>
    </citation>
    <scope>NUCLEOTIDE SEQUENCE</scope>
</reference>
<sequence>MNKTSQLSLRSTDDVGDKLALATKFIASFISDFALILAVVFISTVIMLKLTTSLTSTELKADREVSAVADEVLSSIRIVLSYNVQQREKKRFVKKYFYLESDPIGNIKFSNVTFSYPSRSDIEILKTISFNVKQDETIALVGSSGSDKSRCIQLL</sequence>
<dbReference type="GO" id="GO:0015421">
    <property type="term" value="F:ABC-type oligopeptide transporter activity"/>
    <property type="evidence" value="ECO:0007669"/>
    <property type="project" value="TreeGrafter"/>
</dbReference>
<dbReference type="GO" id="GO:0005524">
    <property type="term" value="F:ATP binding"/>
    <property type="evidence" value="ECO:0007669"/>
    <property type="project" value="InterPro"/>
</dbReference>
<feature type="transmembrane region" description="Helical" evidence="5">
    <location>
        <begin position="25"/>
        <end position="48"/>
    </location>
</feature>
<organism evidence="7 8">
    <name type="scientific">Adineta steineri</name>
    <dbReference type="NCBI Taxonomy" id="433720"/>
    <lineage>
        <taxon>Eukaryota</taxon>
        <taxon>Metazoa</taxon>
        <taxon>Spiralia</taxon>
        <taxon>Gnathifera</taxon>
        <taxon>Rotifera</taxon>
        <taxon>Eurotatoria</taxon>
        <taxon>Bdelloidea</taxon>
        <taxon>Adinetida</taxon>
        <taxon>Adinetidae</taxon>
        <taxon>Adineta</taxon>
    </lineage>
</organism>
<gene>
    <name evidence="7" type="ORF">VCS650_LOCUS19786</name>
</gene>
<evidence type="ECO:0000256" key="3">
    <source>
        <dbReference type="ARBA" id="ARBA00022989"/>
    </source>
</evidence>
<protein>
    <recommendedName>
        <fullName evidence="6">ABC transmembrane type-1 domain-containing protein</fullName>
    </recommendedName>
</protein>
<evidence type="ECO:0000256" key="2">
    <source>
        <dbReference type="ARBA" id="ARBA00022692"/>
    </source>
</evidence>
<comment type="caution">
    <text evidence="7">The sequence shown here is derived from an EMBL/GenBank/DDBJ whole genome shotgun (WGS) entry which is preliminary data.</text>
</comment>
<evidence type="ECO:0000259" key="6">
    <source>
        <dbReference type="PROSITE" id="PS50929"/>
    </source>
</evidence>
<accession>A0A814NNA4</accession>
<dbReference type="Proteomes" id="UP000663891">
    <property type="component" value="Unassembled WGS sequence"/>
</dbReference>
<dbReference type="PANTHER" id="PTHR43394">
    <property type="entry name" value="ATP-DEPENDENT PERMEASE MDL1, MITOCHONDRIAL"/>
    <property type="match status" value="1"/>
</dbReference>
<dbReference type="PANTHER" id="PTHR43394:SF1">
    <property type="entry name" value="ATP-BINDING CASSETTE SUB-FAMILY B MEMBER 10, MITOCHONDRIAL"/>
    <property type="match status" value="1"/>
</dbReference>
<dbReference type="SUPFAM" id="SSF90123">
    <property type="entry name" value="ABC transporter transmembrane region"/>
    <property type="match status" value="1"/>
</dbReference>
<dbReference type="EMBL" id="CAJNON010000200">
    <property type="protein sequence ID" value="CAF1095281.1"/>
    <property type="molecule type" value="Genomic_DNA"/>
</dbReference>
<evidence type="ECO:0000256" key="1">
    <source>
        <dbReference type="ARBA" id="ARBA00004141"/>
    </source>
</evidence>
<dbReference type="InterPro" id="IPR027417">
    <property type="entry name" value="P-loop_NTPase"/>
</dbReference>
<evidence type="ECO:0000313" key="7">
    <source>
        <dbReference type="EMBL" id="CAF1095281.1"/>
    </source>
</evidence>
<keyword evidence="4 5" id="KW-0472">Membrane</keyword>
<dbReference type="InterPro" id="IPR039421">
    <property type="entry name" value="Type_1_exporter"/>
</dbReference>